<dbReference type="EMBL" id="JAAIJQ010000153">
    <property type="protein sequence ID" value="NEV65119.1"/>
    <property type="molecule type" value="Genomic_DNA"/>
</dbReference>
<protein>
    <recommendedName>
        <fullName evidence="4">Site-specific integrase</fullName>
    </recommendedName>
</protein>
<gene>
    <name evidence="2" type="ORF">G3446_25275</name>
</gene>
<keyword evidence="3" id="KW-1185">Reference proteome</keyword>
<keyword evidence="1" id="KW-0233">DNA recombination</keyword>
<dbReference type="GO" id="GO:0003677">
    <property type="term" value="F:DNA binding"/>
    <property type="evidence" value="ECO:0007669"/>
    <property type="project" value="InterPro"/>
</dbReference>
<dbReference type="AlphaFoldDB" id="A0A6M0K6N4"/>
<proteinExistence type="predicted"/>
<dbReference type="Proteomes" id="UP000483379">
    <property type="component" value="Unassembled WGS sequence"/>
</dbReference>
<dbReference type="Gene3D" id="1.10.443.10">
    <property type="entry name" value="Intergrase catalytic core"/>
    <property type="match status" value="1"/>
</dbReference>
<evidence type="ECO:0008006" key="4">
    <source>
        <dbReference type="Google" id="ProtNLM"/>
    </source>
</evidence>
<organism evidence="2 3">
    <name type="scientific">Thiorhodococcus minor</name>
    <dbReference type="NCBI Taxonomy" id="57489"/>
    <lineage>
        <taxon>Bacteria</taxon>
        <taxon>Pseudomonadati</taxon>
        <taxon>Pseudomonadota</taxon>
        <taxon>Gammaproteobacteria</taxon>
        <taxon>Chromatiales</taxon>
        <taxon>Chromatiaceae</taxon>
        <taxon>Thiorhodococcus</taxon>
    </lineage>
</organism>
<evidence type="ECO:0000313" key="3">
    <source>
        <dbReference type="Proteomes" id="UP000483379"/>
    </source>
</evidence>
<dbReference type="GO" id="GO:0006310">
    <property type="term" value="P:DNA recombination"/>
    <property type="evidence" value="ECO:0007669"/>
    <property type="project" value="UniProtKB-KW"/>
</dbReference>
<dbReference type="GO" id="GO:0015074">
    <property type="term" value="P:DNA integration"/>
    <property type="evidence" value="ECO:0007669"/>
    <property type="project" value="InterPro"/>
</dbReference>
<dbReference type="InterPro" id="IPR013762">
    <property type="entry name" value="Integrase-like_cat_sf"/>
</dbReference>
<dbReference type="RefSeq" id="WP_164456447.1">
    <property type="nucleotide sequence ID" value="NZ_JAAIJQ010000153.1"/>
</dbReference>
<accession>A0A6M0K6N4</accession>
<comment type="caution">
    <text evidence="2">The sequence shown here is derived from an EMBL/GenBank/DDBJ whole genome shotgun (WGS) entry which is preliminary data.</text>
</comment>
<name>A0A6M0K6N4_9GAMM</name>
<evidence type="ECO:0000313" key="2">
    <source>
        <dbReference type="EMBL" id="NEV65119.1"/>
    </source>
</evidence>
<reference evidence="2 3" key="1">
    <citation type="submission" date="2020-02" db="EMBL/GenBank/DDBJ databases">
        <title>Genome sequences of Thiorhodococcus mannitoliphagus and Thiorhodococcus minor, purple sulfur photosynthetic bacteria in the gammaproteobacterial family, Chromatiaceae.</title>
        <authorList>
            <person name="Aviles F.A."/>
            <person name="Meyer T.E."/>
            <person name="Kyndt J.A."/>
        </authorList>
    </citation>
    <scope>NUCLEOTIDE SEQUENCE [LARGE SCALE GENOMIC DNA]</scope>
    <source>
        <strain evidence="2 3">DSM 11518</strain>
    </source>
</reference>
<sequence>MALSPELGLCMLAIAARTGMNPTPLCELPVDCLQRHPLKSNRKLLVSYKRRGNATHIQALRKNSDIQVIKTVLPDVEAIVDTVKRRNAPVRAKKTEDPGWLFVYETRDKRTFGSAAVFNQVGLAKATSDWCQRHDLRDDAGNPLRLNVMRLRKTFENRIWELSGQDPFVTAKLSGHSLKVSNDHYLEAPKDAEKDFRFLGEVLTKELLSQPSVRSLPSENTPVSKCRDTLHGQFAPKARGEHCTNFLACVRCRSFVVTEDDLWRLFSYYWLLVSERNRIGSHKWSRYYAHIVRIIDRDIAPQFDSAVVHAARQRAKDQPHPFWKTWDQLETAL</sequence>
<dbReference type="InterPro" id="IPR011010">
    <property type="entry name" value="DNA_brk_join_enz"/>
</dbReference>
<evidence type="ECO:0000256" key="1">
    <source>
        <dbReference type="ARBA" id="ARBA00023172"/>
    </source>
</evidence>
<dbReference type="SUPFAM" id="SSF56349">
    <property type="entry name" value="DNA breaking-rejoining enzymes"/>
    <property type="match status" value="1"/>
</dbReference>